<keyword evidence="9" id="KW-1185">Reference proteome</keyword>
<dbReference type="RefSeq" id="WP_265765458.1">
    <property type="nucleotide sequence ID" value="NZ_JAGGJA010000004.1"/>
</dbReference>
<dbReference type="PANTHER" id="PTHR34990">
    <property type="entry name" value="UDP-2,3-DIACYLGLUCOSAMINE HYDROLASE-RELATED"/>
    <property type="match status" value="1"/>
</dbReference>
<dbReference type="EMBL" id="JAGGJA010000004">
    <property type="protein sequence ID" value="MCW9706727.1"/>
    <property type="molecule type" value="Genomic_DNA"/>
</dbReference>
<reference evidence="8 9" key="1">
    <citation type="submission" date="2021-03" db="EMBL/GenBank/DDBJ databases">
        <title>Aliifodinibius sp. nov., a new bacterium isolated from saline soil.</title>
        <authorList>
            <person name="Galisteo C."/>
            <person name="De La Haba R."/>
            <person name="Sanchez-Porro C."/>
            <person name="Ventosa A."/>
        </authorList>
    </citation>
    <scope>NUCLEOTIDE SEQUENCE [LARGE SCALE GENOMIC DNA]</scope>
    <source>
        <strain evidence="8 9">1BSP15-2V2</strain>
    </source>
</reference>
<evidence type="ECO:0000259" key="7">
    <source>
        <dbReference type="Pfam" id="PF00149"/>
    </source>
</evidence>
<keyword evidence="2" id="KW-0997">Cell inner membrane</keyword>
<accession>A0ABT3PLD6</accession>
<evidence type="ECO:0000256" key="5">
    <source>
        <dbReference type="ARBA" id="ARBA00023136"/>
    </source>
</evidence>
<dbReference type="Proteomes" id="UP001207918">
    <property type="component" value="Unassembled WGS sequence"/>
</dbReference>
<evidence type="ECO:0000256" key="2">
    <source>
        <dbReference type="ARBA" id="ARBA00022519"/>
    </source>
</evidence>
<keyword evidence="5" id="KW-0472">Membrane</keyword>
<proteinExistence type="predicted"/>
<keyword evidence="4" id="KW-0378">Hydrolase</keyword>
<dbReference type="PANTHER" id="PTHR34990:SF1">
    <property type="entry name" value="UDP-2,3-DIACYLGLUCOSAMINE HYDROLASE"/>
    <property type="match status" value="1"/>
</dbReference>
<dbReference type="Pfam" id="PF00149">
    <property type="entry name" value="Metallophos"/>
    <property type="match status" value="1"/>
</dbReference>
<organism evidence="8 9">
    <name type="scientific">Fodinibius salsisoli</name>
    <dbReference type="NCBI Taxonomy" id="2820877"/>
    <lineage>
        <taxon>Bacteria</taxon>
        <taxon>Pseudomonadati</taxon>
        <taxon>Balneolota</taxon>
        <taxon>Balneolia</taxon>
        <taxon>Balneolales</taxon>
        <taxon>Balneolaceae</taxon>
        <taxon>Fodinibius</taxon>
    </lineage>
</organism>
<protein>
    <submittedName>
        <fullName evidence="8">Metallophosphoesterase family protein</fullName>
    </submittedName>
</protein>
<evidence type="ECO:0000256" key="6">
    <source>
        <dbReference type="ARBA" id="ARBA00023211"/>
    </source>
</evidence>
<dbReference type="InterPro" id="IPR004843">
    <property type="entry name" value="Calcineurin-like_PHP"/>
</dbReference>
<keyword evidence="6" id="KW-0464">Manganese</keyword>
<keyword evidence="3" id="KW-0479">Metal-binding</keyword>
<sequence>MDQLNLSPPLLFVSDAHLGGFSKDENTRIESELVQLISFCQREKIQLAVLGDLFDYWMEFPEQVPQLGKKLLDRFEEYNQHLGPTLYITGNHDNWTRGHLADRGFIVEPEFKTASLGDKKAFLLHGDGLSDPDLKLSRPLLHRIIRHPSFVNGYQSLFSPATGLSIMKYFSRFNRWLDDQQEDPALLNEWAEQQLRESKCDYIIFGHDHIPRQEHFSFGSYINLGTFYEHRTMAFYNNASVSLVFWEPETQSLQPIDSAKTIDE</sequence>
<dbReference type="Gene3D" id="3.60.21.10">
    <property type="match status" value="1"/>
</dbReference>
<evidence type="ECO:0000256" key="4">
    <source>
        <dbReference type="ARBA" id="ARBA00022801"/>
    </source>
</evidence>
<feature type="domain" description="Calcineurin-like phosphoesterase" evidence="7">
    <location>
        <begin position="9"/>
        <end position="211"/>
    </location>
</feature>
<keyword evidence="1" id="KW-1003">Cell membrane</keyword>
<dbReference type="InterPro" id="IPR029052">
    <property type="entry name" value="Metallo-depent_PP-like"/>
</dbReference>
<evidence type="ECO:0000313" key="9">
    <source>
        <dbReference type="Proteomes" id="UP001207918"/>
    </source>
</evidence>
<evidence type="ECO:0000256" key="3">
    <source>
        <dbReference type="ARBA" id="ARBA00022723"/>
    </source>
</evidence>
<evidence type="ECO:0000256" key="1">
    <source>
        <dbReference type="ARBA" id="ARBA00022475"/>
    </source>
</evidence>
<name>A0ABT3PLD6_9BACT</name>
<dbReference type="InterPro" id="IPR043461">
    <property type="entry name" value="LpxH-like"/>
</dbReference>
<comment type="caution">
    <text evidence="8">The sequence shown here is derived from an EMBL/GenBank/DDBJ whole genome shotgun (WGS) entry which is preliminary data.</text>
</comment>
<evidence type="ECO:0000313" key="8">
    <source>
        <dbReference type="EMBL" id="MCW9706727.1"/>
    </source>
</evidence>
<gene>
    <name evidence="8" type="ORF">J6I44_07655</name>
</gene>
<dbReference type="SUPFAM" id="SSF56300">
    <property type="entry name" value="Metallo-dependent phosphatases"/>
    <property type="match status" value="1"/>
</dbReference>